<feature type="compositionally biased region" description="Basic residues" evidence="1">
    <location>
        <begin position="152"/>
        <end position="161"/>
    </location>
</feature>
<evidence type="ECO:0000313" key="3">
    <source>
        <dbReference type="Proteomes" id="UP001589896"/>
    </source>
</evidence>
<name>A0ABV6RND9_9GAMM</name>
<dbReference type="Proteomes" id="UP001589896">
    <property type="component" value="Unassembled WGS sequence"/>
</dbReference>
<evidence type="ECO:0000313" key="2">
    <source>
        <dbReference type="EMBL" id="MFC0678502.1"/>
    </source>
</evidence>
<evidence type="ECO:0000256" key="1">
    <source>
        <dbReference type="SAM" id="MobiDB-lite"/>
    </source>
</evidence>
<protein>
    <submittedName>
        <fullName evidence="2">DUF6157 family protein</fullName>
    </submittedName>
</protein>
<gene>
    <name evidence="2" type="ORF">ACFFGH_11695</name>
</gene>
<reference evidence="2 3" key="1">
    <citation type="submission" date="2024-09" db="EMBL/GenBank/DDBJ databases">
        <authorList>
            <person name="Sun Q."/>
            <person name="Mori K."/>
        </authorList>
    </citation>
    <scope>NUCLEOTIDE SEQUENCE [LARGE SCALE GENOMIC DNA]</scope>
    <source>
        <strain evidence="2 3">KCTC 23076</strain>
    </source>
</reference>
<dbReference type="InterPro" id="IPR046155">
    <property type="entry name" value="DUF6157"/>
</dbReference>
<keyword evidence="3" id="KW-1185">Reference proteome</keyword>
<feature type="region of interest" description="Disordered" evidence="1">
    <location>
        <begin position="140"/>
        <end position="161"/>
    </location>
</feature>
<organism evidence="2 3">
    <name type="scientific">Lysobacter korlensis</name>
    <dbReference type="NCBI Taxonomy" id="553636"/>
    <lineage>
        <taxon>Bacteria</taxon>
        <taxon>Pseudomonadati</taxon>
        <taxon>Pseudomonadota</taxon>
        <taxon>Gammaproteobacteria</taxon>
        <taxon>Lysobacterales</taxon>
        <taxon>Lysobacteraceae</taxon>
        <taxon>Lysobacter</taxon>
    </lineage>
</organism>
<dbReference type="Pfam" id="PF19654">
    <property type="entry name" value="DUF6157"/>
    <property type="match status" value="1"/>
</dbReference>
<dbReference type="RefSeq" id="WP_386668415.1">
    <property type="nucleotide sequence ID" value="NZ_JBHLTG010000002.1"/>
</dbReference>
<dbReference type="EMBL" id="JBHLTG010000002">
    <property type="protein sequence ID" value="MFC0678502.1"/>
    <property type="molecule type" value="Genomic_DNA"/>
</dbReference>
<proteinExistence type="predicted"/>
<comment type="caution">
    <text evidence="2">The sequence shown here is derived from an EMBL/GenBank/DDBJ whole genome shotgun (WGS) entry which is preliminary data.</text>
</comment>
<accession>A0ABV6RND9</accession>
<sequence length="161" mass="17545">MMGRVAVREEEGNVHGMASLHTTNYFDTFIEVAEDCTAAEGAVPPSRATPSTAELTHRMIAEHPYRYTSDDVIFTVWADRNGVAEADRPAARAQFFSKGQPCLRSSDLGKRYGWGVHADGDGRVAIFPVESEEYARLAAGTAPDGGPVTVKRAMRSTRSPR</sequence>